<dbReference type="Proteomes" id="UP000554482">
    <property type="component" value="Unassembled WGS sequence"/>
</dbReference>
<keyword evidence="2" id="KW-1185">Reference proteome</keyword>
<organism evidence="1 2">
    <name type="scientific">Thalictrum thalictroides</name>
    <name type="common">Rue-anemone</name>
    <name type="synonym">Anemone thalictroides</name>
    <dbReference type="NCBI Taxonomy" id="46969"/>
    <lineage>
        <taxon>Eukaryota</taxon>
        <taxon>Viridiplantae</taxon>
        <taxon>Streptophyta</taxon>
        <taxon>Embryophyta</taxon>
        <taxon>Tracheophyta</taxon>
        <taxon>Spermatophyta</taxon>
        <taxon>Magnoliopsida</taxon>
        <taxon>Ranunculales</taxon>
        <taxon>Ranunculaceae</taxon>
        <taxon>Thalictroideae</taxon>
        <taxon>Thalictrum</taxon>
    </lineage>
</organism>
<accession>A0A7J6XAS1</accession>
<gene>
    <name evidence="1" type="ORF">FRX31_004386</name>
</gene>
<sequence>MYDTGYFLFWIYSGTKGEPQAIARATMEAREIANDNMVVLSKHQIAQHKRRERERSEQIVLLSKRWTQDEKSSTNNESPYLSLSGRCLALI</sequence>
<proteinExistence type="predicted"/>
<name>A0A7J6XAS1_THATH</name>
<evidence type="ECO:0000313" key="2">
    <source>
        <dbReference type="Proteomes" id="UP000554482"/>
    </source>
</evidence>
<reference evidence="1 2" key="1">
    <citation type="submission" date="2020-06" db="EMBL/GenBank/DDBJ databases">
        <title>Transcriptomic and genomic resources for Thalictrum thalictroides and T. hernandezii: Facilitating candidate gene discovery in an emerging model plant lineage.</title>
        <authorList>
            <person name="Arias T."/>
            <person name="Riano-Pachon D.M."/>
            <person name="Di Stilio V.S."/>
        </authorList>
    </citation>
    <scope>NUCLEOTIDE SEQUENCE [LARGE SCALE GENOMIC DNA]</scope>
    <source>
        <strain evidence="2">cv. WT478/WT964</strain>
        <tissue evidence="1">Leaves</tissue>
    </source>
</reference>
<evidence type="ECO:0000313" key="1">
    <source>
        <dbReference type="EMBL" id="KAF5206028.1"/>
    </source>
</evidence>
<dbReference type="AlphaFoldDB" id="A0A7J6XAS1"/>
<protein>
    <submittedName>
        <fullName evidence="1">Uncharacterized protein</fullName>
    </submittedName>
</protein>
<dbReference type="EMBL" id="JABWDY010003337">
    <property type="protein sequence ID" value="KAF5206028.1"/>
    <property type="molecule type" value="Genomic_DNA"/>
</dbReference>
<comment type="caution">
    <text evidence="1">The sequence shown here is derived from an EMBL/GenBank/DDBJ whole genome shotgun (WGS) entry which is preliminary data.</text>
</comment>